<organism evidence="2 3">
    <name type="scientific">Microthlaspi erraticum</name>
    <dbReference type="NCBI Taxonomy" id="1685480"/>
    <lineage>
        <taxon>Eukaryota</taxon>
        <taxon>Viridiplantae</taxon>
        <taxon>Streptophyta</taxon>
        <taxon>Embryophyta</taxon>
        <taxon>Tracheophyta</taxon>
        <taxon>Spermatophyta</taxon>
        <taxon>Magnoliopsida</taxon>
        <taxon>eudicotyledons</taxon>
        <taxon>Gunneridae</taxon>
        <taxon>Pentapetalae</taxon>
        <taxon>rosids</taxon>
        <taxon>malvids</taxon>
        <taxon>Brassicales</taxon>
        <taxon>Brassicaceae</taxon>
        <taxon>Coluteocarpeae</taxon>
        <taxon>Microthlaspi</taxon>
    </lineage>
</organism>
<dbReference type="Gene3D" id="3.40.50.1010">
    <property type="entry name" value="5'-nuclease"/>
    <property type="match status" value="1"/>
</dbReference>
<dbReference type="GO" id="GO:0005777">
    <property type="term" value="C:peroxisome"/>
    <property type="evidence" value="ECO:0007669"/>
    <property type="project" value="InterPro"/>
</dbReference>
<dbReference type="AlphaFoldDB" id="A0A6D2J871"/>
<gene>
    <name evidence="2" type="ORF">MERR_LOCUS23409</name>
</gene>
<evidence type="ECO:0000313" key="2">
    <source>
        <dbReference type="EMBL" id="CAA7036174.1"/>
    </source>
</evidence>
<dbReference type="CDD" id="cd10910">
    <property type="entry name" value="PIN_limkain_b1_N_like"/>
    <property type="match status" value="1"/>
</dbReference>
<dbReference type="EMBL" id="CACVBM020001163">
    <property type="protein sequence ID" value="CAA7036174.1"/>
    <property type="molecule type" value="Genomic_DNA"/>
</dbReference>
<dbReference type="Proteomes" id="UP000467841">
    <property type="component" value="Unassembled WGS sequence"/>
</dbReference>
<dbReference type="GO" id="GO:0004540">
    <property type="term" value="F:RNA nuclease activity"/>
    <property type="evidence" value="ECO:0007669"/>
    <property type="project" value="InterPro"/>
</dbReference>
<dbReference type="Pfam" id="PF01936">
    <property type="entry name" value="NYN"/>
    <property type="match status" value="1"/>
</dbReference>
<feature type="domain" description="NYN" evidence="1">
    <location>
        <begin position="119"/>
        <end position="273"/>
    </location>
</feature>
<dbReference type="PANTHER" id="PTHR14379">
    <property type="entry name" value="LIMKAIN B LKAP"/>
    <property type="match status" value="1"/>
</dbReference>
<accession>A0A6D2J871</accession>
<name>A0A6D2J871_9BRAS</name>
<comment type="caution">
    <text evidence="2">The sequence shown here is derived from an EMBL/GenBank/DDBJ whole genome shotgun (WGS) entry which is preliminary data.</text>
</comment>
<dbReference type="PANTHER" id="PTHR14379:SF3">
    <property type="entry name" value="MEIOSIS REGULATOR AND MRNA STABILITY FACTOR 1"/>
    <property type="match status" value="1"/>
</dbReference>
<evidence type="ECO:0000259" key="1">
    <source>
        <dbReference type="Pfam" id="PF01936"/>
    </source>
</evidence>
<proteinExistence type="predicted"/>
<sequence>MSIKEQEMNIISGVAVHSSSRPVYSEHSHKRTLEECYNIAKKYVDKSEDEITLLDYSYEIDKLEDHKIIGPVKRRKMNTGYTFAQVNELVKNAMASKSLMTSRPNWQPKFSMEDYAIAKTVILHDIENCQYPKNCDPLLITKFAEYAKMALVQAGFTGPIHDFYGVGDVDMVFGPPWSEKRRAIESSGIILIDVPKRFNSDGTPVKDLADKELMNRMFNWVCHNLIPANIVLASSDKDYLRALHTLENNGGINPVVVHGPDQSTAEEMRNRTSIAFYWDSFYRGGAPYRKKTA</sequence>
<dbReference type="InterPro" id="IPR021139">
    <property type="entry name" value="NYN"/>
</dbReference>
<protein>
    <recommendedName>
        <fullName evidence="1">NYN domain-containing protein</fullName>
    </recommendedName>
</protein>
<dbReference type="GO" id="GO:0010468">
    <property type="term" value="P:regulation of gene expression"/>
    <property type="evidence" value="ECO:0007669"/>
    <property type="project" value="InterPro"/>
</dbReference>
<reference evidence="2" key="1">
    <citation type="submission" date="2020-01" db="EMBL/GenBank/DDBJ databases">
        <authorList>
            <person name="Mishra B."/>
        </authorList>
    </citation>
    <scope>NUCLEOTIDE SEQUENCE [LARGE SCALE GENOMIC DNA]</scope>
</reference>
<dbReference type="InterPro" id="IPR024768">
    <property type="entry name" value="Marf1"/>
</dbReference>
<keyword evidence="3" id="KW-1185">Reference proteome</keyword>
<evidence type="ECO:0000313" key="3">
    <source>
        <dbReference type="Proteomes" id="UP000467841"/>
    </source>
</evidence>